<organism evidence="3 4">
    <name type="scientific">Flavobacterium columnare</name>
    <dbReference type="NCBI Taxonomy" id="996"/>
    <lineage>
        <taxon>Bacteria</taxon>
        <taxon>Pseudomonadati</taxon>
        <taxon>Bacteroidota</taxon>
        <taxon>Flavobacteriia</taxon>
        <taxon>Flavobacteriales</taxon>
        <taxon>Flavobacteriaceae</taxon>
        <taxon>Flavobacterium</taxon>
    </lineage>
</organism>
<proteinExistence type="predicted"/>
<keyword evidence="1" id="KW-0547">Nucleotide-binding</keyword>
<dbReference type="EMBL" id="MTCY01000015">
    <property type="protein sequence ID" value="OWP77686.1"/>
    <property type="molecule type" value="Genomic_DNA"/>
</dbReference>
<dbReference type="AlphaFoldDB" id="A0A2D0AHU8"/>
<dbReference type="PROSITE" id="PS50975">
    <property type="entry name" value="ATP_GRASP"/>
    <property type="match status" value="1"/>
</dbReference>
<dbReference type="NCBIfam" id="NF038074">
    <property type="entry name" value="fam_STM4014"/>
    <property type="match status" value="1"/>
</dbReference>
<name>A0A2D0AHU8_9FLAO</name>
<feature type="domain" description="ATP-grasp" evidence="2">
    <location>
        <begin position="136"/>
        <end position="365"/>
    </location>
</feature>
<gene>
    <name evidence="3" type="ORF">BWK62_06970</name>
</gene>
<dbReference type="GO" id="GO:0046872">
    <property type="term" value="F:metal ion binding"/>
    <property type="evidence" value="ECO:0007669"/>
    <property type="project" value="InterPro"/>
</dbReference>
<dbReference type="PANTHER" id="PTHR21621">
    <property type="entry name" value="RIBOSOMAL PROTEIN S6 MODIFICATION PROTEIN"/>
    <property type="match status" value="1"/>
</dbReference>
<dbReference type="GO" id="GO:0005737">
    <property type="term" value="C:cytoplasm"/>
    <property type="evidence" value="ECO:0007669"/>
    <property type="project" value="TreeGrafter"/>
</dbReference>
<dbReference type="Gene3D" id="3.30.1490.20">
    <property type="entry name" value="ATP-grasp fold, A domain"/>
    <property type="match status" value="1"/>
</dbReference>
<dbReference type="Gene3D" id="3.30.470.20">
    <property type="entry name" value="ATP-grasp fold, B domain"/>
    <property type="match status" value="1"/>
</dbReference>
<dbReference type="GO" id="GO:0005524">
    <property type="term" value="F:ATP binding"/>
    <property type="evidence" value="ECO:0007669"/>
    <property type="project" value="UniProtKB-UniRule"/>
</dbReference>
<keyword evidence="1" id="KW-0067">ATP-binding</keyword>
<dbReference type="PANTHER" id="PTHR21621:SF0">
    <property type="entry name" value="BETA-CITRYLGLUTAMATE SYNTHASE B-RELATED"/>
    <property type="match status" value="1"/>
</dbReference>
<dbReference type="GO" id="GO:0018169">
    <property type="term" value="F:ribosomal S6-glutamic acid ligase activity"/>
    <property type="evidence" value="ECO:0007669"/>
    <property type="project" value="TreeGrafter"/>
</dbReference>
<comment type="caution">
    <text evidence="3">The sequence shown here is derived from an EMBL/GenBank/DDBJ whole genome shotgun (WGS) entry which is preliminary data.</text>
</comment>
<dbReference type="Pfam" id="PF14398">
    <property type="entry name" value="ATPgrasp_YheCD"/>
    <property type="match status" value="1"/>
</dbReference>
<evidence type="ECO:0000259" key="2">
    <source>
        <dbReference type="PROSITE" id="PS50975"/>
    </source>
</evidence>
<dbReference type="SUPFAM" id="SSF56059">
    <property type="entry name" value="Glutathione synthetase ATP-binding domain-like"/>
    <property type="match status" value="1"/>
</dbReference>
<dbReference type="GO" id="GO:0009432">
    <property type="term" value="P:SOS response"/>
    <property type="evidence" value="ECO:0007669"/>
    <property type="project" value="TreeGrafter"/>
</dbReference>
<accession>A0A2D0AHU8</accession>
<reference evidence="3 4" key="1">
    <citation type="journal article" date="2017" name="Infect. Genet. Evol.">
        <title>Comparative genome analysis of fish pathogen Flavobacterium columnare reveals extensive sequence diversity within the species.</title>
        <authorList>
            <person name="Kayansamruaj P."/>
            <person name="Dong H.T."/>
            <person name="Hirono I."/>
            <person name="Kondo H."/>
            <person name="Senapin S."/>
            <person name="Rodkhum C."/>
        </authorList>
    </citation>
    <scope>NUCLEOTIDE SEQUENCE [LARGE SCALE GENOMIC DNA]</scope>
    <source>
        <strain evidence="3 4">1214</strain>
    </source>
</reference>
<dbReference type="InterPro" id="IPR011761">
    <property type="entry name" value="ATP-grasp"/>
</dbReference>
<protein>
    <recommendedName>
        <fullName evidence="2">ATP-grasp domain-containing protein</fullName>
    </recommendedName>
</protein>
<dbReference type="InterPro" id="IPR026838">
    <property type="entry name" value="YheC/D"/>
</dbReference>
<dbReference type="InterPro" id="IPR047778">
    <property type="entry name" value="STM4014-like"/>
</dbReference>
<dbReference type="InterPro" id="IPR013815">
    <property type="entry name" value="ATP_grasp_subdomain_1"/>
</dbReference>
<evidence type="ECO:0000256" key="1">
    <source>
        <dbReference type="PROSITE-ProRule" id="PRU00409"/>
    </source>
</evidence>
<sequence length="369" mass="42797">MHFIWIGNPDNRRCINFILEIEKLKVHRYTIISHKQLLSQLVNWDTIITTDTIIKIDSTGEEEEVRKQLIFLGALTQNLPIESNIIDFGRIVYQAEWYRGFTIYLEKLKQSLQPYKVHMMNKVDDILVMFDKVKTQELLEYHKIPTPTSYSAIKSFEELIELMTEKKMFQVFIKPAHSSSASGIIAFRWKNSKMQAIAPIQIIEANSEIILYNSLKVYTYKDETIIKKLITTILSNRALVQQWIPKARYKNKSFDFRVLVINKKARHIVARMSFSPITNLHLGNERGNIEEIKSLIGQSKYQELITLAEKTATCFPDSLYMGIDILVSSGLKNFKVLEVNAFGDLLPNLIDQGETVYQAQIQTAIQKWQ</sequence>
<evidence type="ECO:0000313" key="4">
    <source>
        <dbReference type="Proteomes" id="UP000198034"/>
    </source>
</evidence>
<evidence type="ECO:0000313" key="3">
    <source>
        <dbReference type="EMBL" id="OWP77686.1"/>
    </source>
</evidence>
<dbReference type="Proteomes" id="UP000198034">
    <property type="component" value="Unassembled WGS sequence"/>
</dbReference>